<sequence length="141" mass="15109">MTIHKADKTWENFLRRSSIAAATLRAFASWTLSWGNTSLRRKTPPWGRAPSRTRAASCWYQGLQPVHRTAPAPASATRLIIIATLSSTLVVIRTCTAAPASSTIISVLSTIPVPLIPIITPAATSPSVIPVSVIITRPANN</sequence>
<name>A0A834SJI1_9FABA</name>
<dbReference type="AlphaFoldDB" id="A0A834SJI1"/>
<dbReference type="EMBL" id="JAAIUW010000013">
    <property type="protein sequence ID" value="KAF7803715.1"/>
    <property type="molecule type" value="Genomic_DNA"/>
</dbReference>
<keyword evidence="2" id="KW-1185">Reference proteome</keyword>
<protein>
    <submittedName>
        <fullName evidence="1">Uncharacterized protein</fullName>
    </submittedName>
</protein>
<organism evidence="1 2">
    <name type="scientific">Senna tora</name>
    <dbReference type="NCBI Taxonomy" id="362788"/>
    <lineage>
        <taxon>Eukaryota</taxon>
        <taxon>Viridiplantae</taxon>
        <taxon>Streptophyta</taxon>
        <taxon>Embryophyta</taxon>
        <taxon>Tracheophyta</taxon>
        <taxon>Spermatophyta</taxon>
        <taxon>Magnoliopsida</taxon>
        <taxon>eudicotyledons</taxon>
        <taxon>Gunneridae</taxon>
        <taxon>Pentapetalae</taxon>
        <taxon>rosids</taxon>
        <taxon>fabids</taxon>
        <taxon>Fabales</taxon>
        <taxon>Fabaceae</taxon>
        <taxon>Caesalpinioideae</taxon>
        <taxon>Cassia clade</taxon>
        <taxon>Senna</taxon>
    </lineage>
</organism>
<evidence type="ECO:0000313" key="1">
    <source>
        <dbReference type="EMBL" id="KAF7803715.1"/>
    </source>
</evidence>
<accession>A0A834SJI1</accession>
<proteinExistence type="predicted"/>
<reference evidence="1" key="1">
    <citation type="submission" date="2020-09" db="EMBL/GenBank/DDBJ databases">
        <title>Genome-Enabled Discovery of Anthraquinone Biosynthesis in Senna tora.</title>
        <authorList>
            <person name="Kang S.-H."/>
            <person name="Pandey R.P."/>
            <person name="Lee C.-M."/>
            <person name="Sim J.-S."/>
            <person name="Jeong J.-T."/>
            <person name="Choi B.-S."/>
            <person name="Jung M."/>
            <person name="Ginzburg D."/>
            <person name="Zhao K."/>
            <person name="Won S.Y."/>
            <person name="Oh T.-J."/>
            <person name="Yu Y."/>
            <person name="Kim N.-H."/>
            <person name="Lee O.R."/>
            <person name="Lee T.-H."/>
            <person name="Bashyal P."/>
            <person name="Kim T.-S."/>
            <person name="Lee W.-H."/>
            <person name="Kawkins C."/>
            <person name="Kim C.-K."/>
            <person name="Kim J.S."/>
            <person name="Ahn B.O."/>
            <person name="Rhee S.Y."/>
            <person name="Sohng J.K."/>
        </authorList>
    </citation>
    <scope>NUCLEOTIDE SEQUENCE</scope>
    <source>
        <tissue evidence="1">Leaf</tissue>
    </source>
</reference>
<evidence type="ECO:0000313" key="2">
    <source>
        <dbReference type="Proteomes" id="UP000634136"/>
    </source>
</evidence>
<dbReference type="Proteomes" id="UP000634136">
    <property type="component" value="Unassembled WGS sequence"/>
</dbReference>
<gene>
    <name evidence="1" type="ORF">G2W53_042826</name>
</gene>
<comment type="caution">
    <text evidence="1">The sequence shown here is derived from an EMBL/GenBank/DDBJ whole genome shotgun (WGS) entry which is preliminary data.</text>
</comment>